<gene>
    <name evidence="1" type="ORF">K2F26_07825</name>
</gene>
<name>A0ABX8X3J2_9CYAN</name>
<accession>A0ABX8X3J2</accession>
<proteinExistence type="predicted"/>
<evidence type="ECO:0000313" key="1">
    <source>
        <dbReference type="EMBL" id="QYX33221.1"/>
    </source>
</evidence>
<dbReference type="Proteomes" id="UP000826540">
    <property type="component" value="Chromosome"/>
</dbReference>
<evidence type="ECO:0000313" key="2">
    <source>
        <dbReference type="Proteomes" id="UP000826540"/>
    </source>
</evidence>
<dbReference type="EMBL" id="CP080598">
    <property type="protein sequence ID" value="QYX33221.1"/>
    <property type="molecule type" value="Genomic_DNA"/>
</dbReference>
<organism evidence="1 2">
    <name type="scientific">Sphaerospermopsis torques-reginae ITEP-024</name>
    <dbReference type="NCBI Taxonomy" id="984208"/>
    <lineage>
        <taxon>Bacteria</taxon>
        <taxon>Bacillati</taxon>
        <taxon>Cyanobacteriota</taxon>
        <taxon>Cyanophyceae</taxon>
        <taxon>Nostocales</taxon>
        <taxon>Aphanizomenonaceae</taxon>
        <taxon>Sphaerospermopsis</taxon>
        <taxon>Sphaerospermopsis torques-reginae</taxon>
    </lineage>
</organism>
<protein>
    <submittedName>
        <fullName evidence="1">Uncharacterized protein</fullName>
    </submittedName>
</protein>
<sequence length="107" mass="12630">MIVEFSIFTRYSQFDGIPVGRLYVSHAFLTHPLFLSWLPSLHVIDEHIYRDGSKRIWFIAPVSFYSYLASQYPNPRFAAYNLYLLRKSATFFRGLKPPHLPDSHYID</sequence>
<dbReference type="RefSeq" id="WP_220611006.1">
    <property type="nucleotide sequence ID" value="NZ_CP080598.1"/>
</dbReference>
<reference evidence="1 2" key="1">
    <citation type="journal article" date="2022" name="J. Am. Chem. Soc.">
        <title>Biosynthesis of Guanitoxin Enables Global Environmental Detection in Freshwater Cyanobacteria.</title>
        <authorList>
            <person name="Lima S.T."/>
            <person name="Fallon T.R."/>
            <person name="Cordoza J.L."/>
            <person name="Chekan J.R."/>
            <person name="Delbaje E."/>
            <person name="Hopiavuori A.R."/>
            <person name="Alvarenga D.O."/>
            <person name="Wood S.M."/>
            <person name="Luhavaya H."/>
            <person name="Baumgartner J.T."/>
            <person name="Dorr F.A."/>
            <person name="Etchegaray A."/>
            <person name="Pinto E."/>
            <person name="McKinnie S.M.K."/>
            <person name="Fiore M.F."/>
            <person name="Moore B.S."/>
        </authorList>
    </citation>
    <scope>NUCLEOTIDE SEQUENCE [LARGE SCALE GENOMIC DNA]</scope>
    <source>
        <strain evidence="1 2">ITEP-024</strain>
    </source>
</reference>
<keyword evidence="2" id="KW-1185">Reference proteome</keyword>